<gene>
    <name evidence="1" type="ORF">SAMN05421545_3200</name>
</gene>
<evidence type="ECO:0000313" key="2">
    <source>
        <dbReference type="Proteomes" id="UP000185924"/>
    </source>
</evidence>
<proteinExistence type="predicted"/>
<dbReference type="RefSeq" id="WP_007659817.1">
    <property type="nucleotide sequence ID" value="NZ_FTNM01000005.1"/>
</dbReference>
<protein>
    <recommendedName>
        <fullName evidence="3">DUF1684 domain-containing protein</fullName>
    </recommendedName>
</protein>
<dbReference type="OrthoDB" id="5493262at2"/>
<dbReference type="AlphaFoldDB" id="A0A1N7A3M7"/>
<evidence type="ECO:0008006" key="3">
    <source>
        <dbReference type="Google" id="ProtNLM"/>
    </source>
</evidence>
<dbReference type="InterPro" id="IPR012467">
    <property type="entry name" value="DUF1684"/>
</dbReference>
<name>A0A1N7A3M7_9BACT</name>
<dbReference type="STRING" id="1077936.SAMN05421545_3200"/>
<dbReference type="Proteomes" id="UP000185924">
    <property type="component" value="Unassembled WGS sequence"/>
</dbReference>
<dbReference type="PANTHER" id="PTHR41913:SF1">
    <property type="entry name" value="DUF1684 DOMAIN-CONTAINING PROTEIN"/>
    <property type="match status" value="1"/>
</dbReference>
<dbReference type="PANTHER" id="PTHR41913">
    <property type="entry name" value="DUF1684 DOMAIN-CONTAINING PROTEIN"/>
    <property type="match status" value="1"/>
</dbReference>
<organism evidence="1 2">
    <name type="scientific">Pontibacter lucknowensis</name>
    <dbReference type="NCBI Taxonomy" id="1077936"/>
    <lineage>
        <taxon>Bacteria</taxon>
        <taxon>Pseudomonadati</taxon>
        <taxon>Bacteroidota</taxon>
        <taxon>Cytophagia</taxon>
        <taxon>Cytophagales</taxon>
        <taxon>Hymenobacteraceae</taxon>
        <taxon>Pontibacter</taxon>
    </lineage>
</organism>
<keyword evidence="2" id="KW-1185">Reference proteome</keyword>
<dbReference type="Pfam" id="PF07920">
    <property type="entry name" value="DUF1684"/>
    <property type="match status" value="1"/>
</dbReference>
<dbReference type="EMBL" id="FTNM01000005">
    <property type="protein sequence ID" value="SIR33687.1"/>
    <property type="molecule type" value="Genomic_DNA"/>
</dbReference>
<evidence type="ECO:0000313" key="1">
    <source>
        <dbReference type="EMBL" id="SIR33687.1"/>
    </source>
</evidence>
<reference evidence="2" key="1">
    <citation type="submission" date="2017-01" db="EMBL/GenBank/DDBJ databases">
        <authorList>
            <person name="Varghese N."/>
            <person name="Submissions S."/>
        </authorList>
    </citation>
    <scope>NUCLEOTIDE SEQUENCE [LARGE SCALE GENOMIC DNA]</scope>
    <source>
        <strain evidence="2">DM9</strain>
    </source>
</reference>
<sequence length="210" mass="24465">MQRPIKLIIIAGIALVLFYFVRESFMSDDNYLIPLQKEREDKDLSFRSRTNSPFEEADRRMFSNLVYYEPNLDYRVKVKLEEIEPKDTLHMPMTNGSTEAYLRYAIANFELHGEPQRLTLYKKVKEQEEKLFVPFTDKTNGFDTYGGGRYLDVPFKEGATTATLDFNRAYSPFCAYNPEYVCPVPPKENRLSVAVEAGEKNYEKVHPVVE</sequence>
<accession>A0A1N7A3M7</accession>